<keyword evidence="3" id="KW-1185">Reference proteome</keyword>
<dbReference type="InParanoid" id="A0A0C3HC51"/>
<evidence type="ECO:0000313" key="2">
    <source>
        <dbReference type="EMBL" id="KIN00760.1"/>
    </source>
</evidence>
<gene>
    <name evidence="2" type="ORF">OIDMADRAFT_124224</name>
</gene>
<dbReference type="OrthoDB" id="5428890at2759"/>
<evidence type="ECO:0000313" key="3">
    <source>
        <dbReference type="Proteomes" id="UP000054321"/>
    </source>
</evidence>
<keyword evidence="1" id="KW-0812">Transmembrane</keyword>
<reference evidence="3" key="2">
    <citation type="submission" date="2015-01" db="EMBL/GenBank/DDBJ databases">
        <title>Evolutionary Origins and Diversification of the Mycorrhizal Mutualists.</title>
        <authorList>
            <consortium name="DOE Joint Genome Institute"/>
            <consortium name="Mycorrhizal Genomics Consortium"/>
            <person name="Kohler A."/>
            <person name="Kuo A."/>
            <person name="Nagy L.G."/>
            <person name="Floudas D."/>
            <person name="Copeland A."/>
            <person name="Barry K.W."/>
            <person name="Cichocki N."/>
            <person name="Veneault-Fourrey C."/>
            <person name="LaButti K."/>
            <person name="Lindquist E.A."/>
            <person name="Lipzen A."/>
            <person name="Lundell T."/>
            <person name="Morin E."/>
            <person name="Murat C."/>
            <person name="Riley R."/>
            <person name="Ohm R."/>
            <person name="Sun H."/>
            <person name="Tunlid A."/>
            <person name="Henrissat B."/>
            <person name="Grigoriev I.V."/>
            <person name="Hibbett D.S."/>
            <person name="Martin F."/>
        </authorList>
    </citation>
    <scope>NUCLEOTIDE SEQUENCE [LARGE SCALE GENOMIC DNA]</scope>
    <source>
        <strain evidence="3">Zn</strain>
    </source>
</reference>
<organism evidence="2 3">
    <name type="scientific">Oidiodendron maius (strain Zn)</name>
    <dbReference type="NCBI Taxonomy" id="913774"/>
    <lineage>
        <taxon>Eukaryota</taxon>
        <taxon>Fungi</taxon>
        <taxon>Dikarya</taxon>
        <taxon>Ascomycota</taxon>
        <taxon>Pezizomycotina</taxon>
        <taxon>Leotiomycetes</taxon>
        <taxon>Leotiomycetes incertae sedis</taxon>
        <taxon>Myxotrichaceae</taxon>
        <taxon>Oidiodendron</taxon>
    </lineage>
</organism>
<sequence length="346" mass="39918">MAATYSLDSGLQHSPISVATKCEILRHLWDVDVQPFTYYDSGLDFDAYFSYYTEQCSDALHDGGRHVSVRTHRDIVQITHHIKSSLDRNSIKQILSSELPVPKPANEDEILDGSIDLVARLLFMVNFGCLQYGFTGRRQVSWTENSLRKCIKKYFDAPLMLGQDTIKLEKIFNARNLGRIAGIEILWTKNLADHLSLIDDDNKVAIFHYASFLECQRNSPLFPDGLVDETLRTLALLFPGDKNTKKWFKKLSTSQNLDSNAIKCGRLRAEDRHIENFKLWHDRLIILKQVFDEAEPSTISQWWCDRRKRVQWYTFWIAALVLMLTVFFGLVQCLEGALQVYKAFSP</sequence>
<dbReference type="HOGENOM" id="CLU_053383_0_0_1"/>
<keyword evidence="1" id="KW-1133">Transmembrane helix</keyword>
<dbReference type="EMBL" id="KN832877">
    <property type="protein sequence ID" value="KIN00760.1"/>
    <property type="molecule type" value="Genomic_DNA"/>
</dbReference>
<accession>A0A0C3HC51</accession>
<reference evidence="2 3" key="1">
    <citation type="submission" date="2014-04" db="EMBL/GenBank/DDBJ databases">
        <authorList>
            <consortium name="DOE Joint Genome Institute"/>
            <person name="Kuo A."/>
            <person name="Martino E."/>
            <person name="Perotto S."/>
            <person name="Kohler A."/>
            <person name="Nagy L.G."/>
            <person name="Floudas D."/>
            <person name="Copeland A."/>
            <person name="Barry K.W."/>
            <person name="Cichocki N."/>
            <person name="Veneault-Fourrey C."/>
            <person name="LaButti K."/>
            <person name="Lindquist E.A."/>
            <person name="Lipzen A."/>
            <person name="Lundell T."/>
            <person name="Morin E."/>
            <person name="Murat C."/>
            <person name="Sun H."/>
            <person name="Tunlid A."/>
            <person name="Henrissat B."/>
            <person name="Grigoriev I.V."/>
            <person name="Hibbett D.S."/>
            <person name="Martin F."/>
            <person name="Nordberg H.P."/>
            <person name="Cantor M.N."/>
            <person name="Hua S.X."/>
        </authorList>
    </citation>
    <scope>NUCLEOTIDE SEQUENCE [LARGE SCALE GENOMIC DNA]</scope>
    <source>
        <strain evidence="2 3">Zn</strain>
    </source>
</reference>
<proteinExistence type="predicted"/>
<feature type="transmembrane region" description="Helical" evidence="1">
    <location>
        <begin position="313"/>
        <end position="334"/>
    </location>
</feature>
<name>A0A0C3HC51_OIDMZ</name>
<dbReference type="AlphaFoldDB" id="A0A0C3HC51"/>
<dbReference type="Proteomes" id="UP000054321">
    <property type="component" value="Unassembled WGS sequence"/>
</dbReference>
<protein>
    <submittedName>
        <fullName evidence="2">Uncharacterized protein</fullName>
    </submittedName>
</protein>
<keyword evidence="1" id="KW-0472">Membrane</keyword>
<evidence type="ECO:0000256" key="1">
    <source>
        <dbReference type="SAM" id="Phobius"/>
    </source>
</evidence>